<organism evidence="10 11">
    <name type="scientific">Caenimonas sedimenti</name>
    <dbReference type="NCBI Taxonomy" id="2596921"/>
    <lineage>
        <taxon>Bacteria</taxon>
        <taxon>Pseudomonadati</taxon>
        <taxon>Pseudomonadota</taxon>
        <taxon>Betaproteobacteria</taxon>
        <taxon>Burkholderiales</taxon>
        <taxon>Comamonadaceae</taxon>
        <taxon>Caenimonas</taxon>
    </lineage>
</organism>
<comment type="similarity">
    <text evidence="1 8">Belongs to the SOS response-associated peptidase family.</text>
</comment>
<keyword evidence="4 8" id="KW-0378">Hydrolase</keyword>
<keyword evidence="7" id="KW-0456">Lyase</keyword>
<evidence type="ECO:0000256" key="7">
    <source>
        <dbReference type="ARBA" id="ARBA00023239"/>
    </source>
</evidence>
<dbReference type="AlphaFoldDB" id="A0A562ZQ16"/>
<dbReference type="EC" id="3.4.-.-" evidence="8"/>
<dbReference type="GO" id="GO:0003697">
    <property type="term" value="F:single-stranded DNA binding"/>
    <property type="evidence" value="ECO:0007669"/>
    <property type="project" value="InterPro"/>
</dbReference>
<dbReference type="Proteomes" id="UP000318199">
    <property type="component" value="Unassembled WGS sequence"/>
</dbReference>
<comment type="caution">
    <text evidence="10">The sequence shown here is derived from an EMBL/GenBank/DDBJ whole genome shotgun (WGS) entry which is preliminary data.</text>
</comment>
<evidence type="ECO:0000313" key="10">
    <source>
        <dbReference type="EMBL" id="TWO70682.1"/>
    </source>
</evidence>
<dbReference type="Pfam" id="PF02586">
    <property type="entry name" value="SRAP"/>
    <property type="match status" value="1"/>
</dbReference>
<reference evidence="10 11" key="1">
    <citation type="submission" date="2019-07" db="EMBL/GenBank/DDBJ databases">
        <title>Caenimonas sedimenti sp. nov., isolated from activated sludge.</title>
        <authorList>
            <person name="Xu J."/>
        </authorList>
    </citation>
    <scope>NUCLEOTIDE SEQUENCE [LARGE SCALE GENOMIC DNA]</scope>
    <source>
        <strain evidence="10 11">HX-9-20</strain>
    </source>
</reference>
<dbReference type="GO" id="GO:0006508">
    <property type="term" value="P:proteolysis"/>
    <property type="evidence" value="ECO:0007669"/>
    <property type="project" value="UniProtKB-KW"/>
</dbReference>
<evidence type="ECO:0000313" key="11">
    <source>
        <dbReference type="Proteomes" id="UP000318199"/>
    </source>
</evidence>
<keyword evidence="5" id="KW-0190">Covalent protein-DNA linkage</keyword>
<name>A0A562ZQ16_9BURK</name>
<dbReference type="GO" id="GO:0106300">
    <property type="term" value="P:protein-DNA covalent cross-linking repair"/>
    <property type="evidence" value="ECO:0007669"/>
    <property type="project" value="InterPro"/>
</dbReference>
<dbReference type="InterPro" id="IPR003738">
    <property type="entry name" value="SRAP"/>
</dbReference>
<evidence type="ECO:0000256" key="4">
    <source>
        <dbReference type="ARBA" id="ARBA00022801"/>
    </source>
</evidence>
<sequence length="233" mass="26746">MCANYVPVTSGDHMLTFFGVERDFKNELPPEAWPLGFAPFIRRAPPGSETRRVAESGMFGLLPDFTKDLAFGRRTYNARSETVHQLPSFREAWRKGWRCIIPALAIYEPNYESGKAERWMIHQPGAVPMGLAGIYRAWRGPDGREMFTFAMLTVNADDHPFYRRFHKPGEEKRMVVILHPGDYDRWLECEVEEAPQFFRQWHGTLEGYAKPLPPRAPAPKRGKPAPPQDPGLF</sequence>
<dbReference type="InterPro" id="IPR036590">
    <property type="entry name" value="SRAP-like"/>
</dbReference>
<evidence type="ECO:0000256" key="3">
    <source>
        <dbReference type="ARBA" id="ARBA00022763"/>
    </source>
</evidence>
<keyword evidence="6" id="KW-0238">DNA-binding</keyword>
<dbReference type="Gene3D" id="3.90.1680.10">
    <property type="entry name" value="SOS response associated peptidase-like"/>
    <property type="match status" value="1"/>
</dbReference>
<dbReference type="EMBL" id="VOBQ01000011">
    <property type="protein sequence ID" value="TWO70682.1"/>
    <property type="molecule type" value="Genomic_DNA"/>
</dbReference>
<dbReference type="OrthoDB" id="6192129at2"/>
<dbReference type="PANTHER" id="PTHR13604:SF0">
    <property type="entry name" value="ABASIC SITE PROCESSING PROTEIN HMCES"/>
    <property type="match status" value="1"/>
</dbReference>
<evidence type="ECO:0000256" key="2">
    <source>
        <dbReference type="ARBA" id="ARBA00022670"/>
    </source>
</evidence>
<feature type="compositionally biased region" description="Pro residues" evidence="9">
    <location>
        <begin position="224"/>
        <end position="233"/>
    </location>
</feature>
<accession>A0A562ZQ16</accession>
<keyword evidence="3" id="KW-0227">DNA damage</keyword>
<keyword evidence="2 8" id="KW-0645">Protease</keyword>
<dbReference type="RefSeq" id="WP_145893674.1">
    <property type="nucleotide sequence ID" value="NZ_VOBQ01000011.1"/>
</dbReference>
<gene>
    <name evidence="10" type="ORF">FN976_14090</name>
</gene>
<evidence type="ECO:0000256" key="8">
    <source>
        <dbReference type="RuleBase" id="RU364100"/>
    </source>
</evidence>
<evidence type="ECO:0000256" key="6">
    <source>
        <dbReference type="ARBA" id="ARBA00023125"/>
    </source>
</evidence>
<feature type="region of interest" description="Disordered" evidence="9">
    <location>
        <begin position="209"/>
        <end position="233"/>
    </location>
</feature>
<evidence type="ECO:0000256" key="5">
    <source>
        <dbReference type="ARBA" id="ARBA00023124"/>
    </source>
</evidence>
<dbReference type="GO" id="GO:0016829">
    <property type="term" value="F:lyase activity"/>
    <property type="evidence" value="ECO:0007669"/>
    <property type="project" value="UniProtKB-KW"/>
</dbReference>
<dbReference type="PANTHER" id="PTHR13604">
    <property type="entry name" value="DC12-RELATED"/>
    <property type="match status" value="1"/>
</dbReference>
<proteinExistence type="inferred from homology"/>
<keyword evidence="11" id="KW-1185">Reference proteome</keyword>
<evidence type="ECO:0000256" key="1">
    <source>
        <dbReference type="ARBA" id="ARBA00008136"/>
    </source>
</evidence>
<dbReference type="SUPFAM" id="SSF143081">
    <property type="entry name" value="BB1717-like"/>
    <property type="match status" value="1"/>
</dbReference>
<dbReference type="GO" id="GO:0008233">
    <property type="term" value="F:peptidase activity"/>
    <property type="evidence" value="ECO:0007669"/>
    <property type="project" value="UniProtKB-KW"/>
</dbReference>
<evidence type="ECO:0000256" key="9">
    <source>
        <dbReference type="SAM" id="MobiDB-lite"/>
    </source>
</evidence>
<protein>
    <recommendedName>
        <fullName evidence="8">Abasic site processing protein</fullName>
        <ecNumber evidence="8">3.4.-.-</ecNumber>
    </recommendedName>
</protein>